<dbReference type="PANTHER" id="PTHR23259">
    <property type="entry name" value="RIDDLE"/>
    <property type="match status" value="1"/>
</dbReference>
<reference evidence="5" key="2">
    <citation type="submission" date="2020-05" db="UniProtKB">
        <authorList>
            <consortium name="Ensembl"/>
        </authorList>
    </citation>
    <scope>IDENTIFICATION</scope>
</reference>
<dbReference type="CDD" id="cd19941">
    <property type="entry name" value="TIL"/>
    <property type="match status" value="1"/>
</dbReference>
<dbReference type="InterPro" id="IPR002919">
    <property type="entry name" value="TIL_dom"/>
</dbReference>
<dbReference type="InParanoid" id="A0A6I8RH11"/>
<name>A0A6I8RH11_XENTR</name>
<accession>A0A6I8RH11</accession>
<keyword evidence="3" id="KW-1133">Transmembrane helix</keyword>
<keyword evidence="1" id="KW-0646">Protease inhibitor</keyword>
<evidence type="ECO:0000256" key="2">
    <source>
        <dbReference type="ARBA" id="ARBA00023157"/>
    </source>
</evidence>
<dbReference type="Ensembl" id="ENSXETT00000080537">
    <property type="protein sequence ID" value="ENSXETP00000080899"/>
    <property type="gene ID" value="ENSXETG00000038371"/>
</dbReference>
<dbReference type="Gene3D" id="2.10.25.10">
    <property type="entry name" value="Laminin"/>
    <property type="match status" value="1"/>
</dbReference>
<evidence type="ECO:0000313" key="5">
    <source>
        <dbReference type="Ensembl" id="ENSXETP00000080899"/>
    </source>
</evidence>
<evidence type="ECO:0000259" key="4">
    <source>
        <dbReference type="Pfam" id="PF01826"/>
    </source>
</evidence>
<evidence type="ECO:0000256" key="3">
    <source>
        <dbReference type="SAM" id="Phobius"/>
    </source>
</evidence>
<keyword evidence="3" id="KW-0472">Membrane</keyword>
<dbReference type="SUPFAM" id="SSF57567">
    <property type="entry name" value="Serine protease inhibitors"/>
    <property type="match status" value="1"/>
</dbReference>
<dbReference type="InterPro" id="IPR036084">
    <property type="entry name" value="Ser_inhib-like_sf"/>
</dbReference>
<dbReference type="AlphaFoldDB" id="A0A6I8RH11"/>
<sequence>YGVSITLYMIYFLALLPLYTVFSMTDDRCPSDQFWEDCGSDCPLNCGNYQNPPKICTMACRIGCTCKAPKIFLQGKSGACVLPSECPSP</sequence>
<proteinExistence type="predicted"/>
<feature type="domain" description="TIL" evidence="4">
    <location>
        <begin position="29"/>
        <end position="86"/>
    </location>
</feature>
<feature type="transmembrane region" description="Helical" evidence="3">
    <location>
        <begin position="6"/>
        <end position="25"/>
    </location>
</feature>
<dbReference type="InterPro" id="IPR051368">
    <property type="entry name" value="SerProtInhib-TIL_Domain"/>
</dbReference>
<keyword evidence="2" id="KW-1015">Disulfide bond</keyword>
<organism evidence="5">
    <name type="scientific">Xenopus tropicalis</name>
    <name type="common">Western clawed frog</name>
    <name type="synonym">Silurana tropicalis</name>
    <dbReference type="NCBI Taxonomy" id="8364"/>
    <lineage>
        <taxon>Eukaryota</taxon>
        <taxon>Metazoa</taxon>
        <taxon>Chordata</taxon>
        <taxon>Craniata</taxon>
        <taxon>Vertebrata</taxon>
        <taxon>Euteleostomi</taxon>
        <taxon>Amphibia</taxon>
        <taxon>Batrachia</taxon>
        <taxon>Anura</taxon>
        <taxon>Pipoidea</taxon>
        <taxon>Pipidae</taxon>
        <taxon>Xenopodinae</taxon>
        <taxon>Xenopus</taxon>
        <taxon>Silurana</taxon>
    </lineage>
</organism>
<dbReference type="GeneTree" id="ENSGT01010000228536"/>
<dbReference type="GO" id="GO:0030414">
    <property type="term" value="F:peptidase inhibitor activity"/>
    <property type="evidence" value="ECO:0007669"/>
    <property type="project" value="UniProtKB-KW"/>
</dbReference>
<protein>
    <recommendedName>
        <fullName evidence="4">TIL domain-containing protein</fullName>
    </recommendedName>
</protein>
<dbReference type="PANTHER" id="PTHR23259:SF70">
    <property type="entry name" value="ACCESSORY GLAND PROTEIN ACP62F-RELATED"/>
    <property type="match status" value="1"/>
</dbReference>
<evidence type="ECO:0000256" key="1">
    <source>
        <dbReference type="ARBA" id="ARBA00022690"/>
    </source>
</evidence>
<keyword evidence="3" id="KW-0812">Transmembrane</keyword>
<reference evidence="5" key="1">
    <citation type="journal article" date="2010" name="Science">
        <title>The genome of the Western clawed frog Xenopus tropicalis.</title>
        <authorList>
            <person name="Hellsten U."/>
            <person name="Harland R.M."/>
            <person name="Gilchrist M.J."/>
            <person name="Hendrix D."/>
            <person name="Jurka J."/>
            <person name="Kapitonov V."/>
            <person name="Ovcharenko I."/>
            <person name="Putnam N.H."/>
            <person name="Shu S."/>
            <person name="Taher L."/>
            <person name="Blitz I.L."/>
            <person name="Blumberg B."/>
            <person name="Dichmann D.S."/>
            <person name="Dubchak I."/>
            <person name="Amaya E."/>
            <person name="Detter J.C."/>
            <person name="Fletcher R."/>
            <person name="Gerhard D.S."/>
            <person name="Goodstein D."/>
            <person name="Graves T."/>
            <person name="Grigoriev I.V."/>
            <person name="Grimwood J."/>
            <person name="Kawashima T."/>
            <person name="Lindquist E."/>
            <person name="Lucas S.M."/>
            <person name="Mead P.E."/>
            <person name="Mitros T."/>
            <person name="Ogino H."/>
            <person name="Ohta Y."/>
            <person name="Poliakov A.V."/>
            <person name="Pollet N."/>
            <person name="Robert J."/>
            <person name="Salamov A."/>
            <person name="Sater A.K."/>
            <person name="Schmutz J."/>
            <person name="Terry A."/>
            <person name="Vize P.D."/>
            <person name="Warren W.C."/>
            <person name="Wells D."/>
            <person name="Wills A."/>
            <person name="Wilson R.K."/>
            <person name="Zimmerman L.B."/>
            <person name="Zorn A.M."/>
            <person name="Grainger R."/>
            <person name="Grammer T."/>
            <person name="Khokha M.K."/>
            <person name="Richardson P.M."/>
            <person name="Rokhsar D.S."/>
        </authorList>
    </citation>
    <scope>NUCLEOTIDE SEQUENCE [LARGE SCALE GENOMIC DNA]</scope>
    <source>
        <strain evidence="5">Nigerian</strain>
    </source>
</reference>
<dbReference type="Pfam" id="PF01826">
    <property type="entry name" value="TIL"/>
    <property type="match status" value="1"/>
</dbReference>